<protein>
    <submittedName>
        <fullName evidence="5">Uncharacterized protein</fullName>
    </submittedName>
</protein>
<proteinExistence type="inferred from homology"/>
<dbReference type="PANTHER" id="PTHR48107:SF16">
    <property type="entry name" value="NADPH-DEPENDENT ALDEHYDE REDUCTASE 1, CHLOROPLASTIC"/>
    <property type="match status" value="1"/>
</dbReference>
<dbReference type="NCBIfam" id="NF005559">
    <property type="entry name" value="PRK07231.1"/>
    <property type="match status" value="1"/>
</dbReference>
<dbReference type="OMA" id="YGYFHMA"/>
<dbReference type="VEuPathDB" id="FungiDB:SPPG_06800"/>
<comment type="similarity">
    <text evidence="1">Belongs to the short-chain dehydrogenases/reductases (SDR) family.</text>
</comment>
<dbReference type="GO" id="GO:0016614">
    <property type="term" value="F:oxidoreductase activity, acting on CH-OH group of donors"/>
    <property type="evidence" value="ECO:0007669"/>
    <property type="project" value="UniProtKB-ARBA"/>
</dbReference>
<dbReference type="OrthoDB" id="1393670at2759"/>
<evidence type="ECO:0000256" key="3">
    <source>
        <dbReference type="ARBA" id="ARBA00023002"/>
    </source>
</evidence>
<name>A0A0L0H8F2_SPIPD</name>
<dbReference type="STRING" id="645134.A0A0L0H8F2"/>
<dbReference type="FunFam" id="3.40.50.720:FF:000084">
    <property type="entry name" value="Short-chain dehydrogenase reductase"/>
    <property type="match status" value="1"/>
</dbReference>
<dbReference type="Proteomes" id="UP000053201">
    <property type="component" value="Unassembled WGS sequence"/>
</dbReference>
<dbReference type="InterPro" id="IPR020904">
    <property type="entry name" value="Sc_DH/Rdtase_CS"/>
</dbReference>
<dbReference type="PROSITE" id="PS00061">
    <property type="entry name" value="ADH_SHORT"/>
    <property type="match status" value="1"/>
</dbReference>
<gene>
    <name evidence="5" type="ORF">SPPG_06800</name>
</gene>
<evidence type="ECO:0000256" key="1">
    <source>
        <dbReference type="ARBA" id="ARBA00006484"/>
    </source>
</evidence>
<evidence type="ECO:0000256" key="4">
    <source>
        <dbReference type="SAM" id="MobiDB-lite"/>
    </source>
</evidence>
<keyword evidence="6" id="KW-1185">Reference proteome</keyword>
<dbReference type="PANTHER" id="PTHR48107">
    <property type="entry name" value="NADPH-DEPENDENT ALDEHYDE REDUCTASE-LIKE PROTEIN, CHLOROPLASTIC-RELATED"/>
    <property type="match status" value="1"/>
</dbReference>
<dbReference type="PRINTS" id="PR00081">
    <property type="entry name" value="GDHRDH"/>
</dbReference>
<dbReference type="GeneID" id="27690078"/>
<dbReference type="PRINTS" id="PR00080">
    <property type="entry name" value="SDRFAMILY"/>
</dbReference>
<dbReference type="RefSeq" id="XP_016605845.1">
    <property type="nucleotide sequence ID" value="XM_016754999.1"/>
</dbReference>
<dbReference type="InParanoid" id="A0A0L0H8F2"/>
<keyword evidence="3" id="KW-0560">Oxidoreductase</keyword>
<dbReference type="InterPro" id="IPR002347">
    <property type="entry name" value="SDR_fam"/>
</dbReference>
<dbReference type="CDD" id="cd05355">
    <property type="entry name" value="SDR_c1"/>
    <property type="match status" value="1"/>
</dbReference>
<organism evidence="5 6">
    <name type="scientific">Spizellomyces punctatus (strain DAOM BR117)</name>
    <dbReference type="NCBI Taxonomy" id="645134"/>
    <lineage>
        <taxon>Eukaryota</taxon>
        <taxon>Fungi</taxon>
        <taxon>Fungi incertae sedis</taxon>
        <taxon>Chytridiomycota</taxon>
        <taxon>Chytridiomycota incertae sedis</taxon>
        <taxon>Chytridiomycetes</taxon>
        <taxon>Spizellomycetales</taxon>
        <taxon>Spizellomycetaceae</taxon>
        <taxon>Spizellomyces</taxon>
    </lineage>
</organism>
<dbReference type="eggNOG" id="KOG0725">
    <property type="taxonomic scope" value="Eukaryota"/>
</dbReference>
<dbReference type="SUPFAM" id="SSF51735">
    <property type="entry name" value="NAD(P)-binding Rossmann-fold domains"/>
    <property type="match status" value="1"/>
</dbReference>
<evidence type="ECO:0000256" key="2">
    <source>
        <dbReference type="ARBA" id="ARBA00022857"/>
    </source>
</evidence>
<dbReference type="EMBL" id="KQ257462">
    <property type="protein sequence ID" value="KNC97805.1"/>
    <property type="molecule type" value="Genomic_DNA"/>
</dbReference>
<dbReference type="InterPro" id="IPR036291">
    <property type="entry name" value="NAD(P)-bd_dom_sf"/>
</dbReference>
<evidence type="ECO:0000313" key="6">
    <source>
        <dbReference type="Proteomes" id="UP000053201"/>
    </source>
</evidence>
<reference evidence="5 6" key="1">
    <citation type="submission" date="2009-08" db="EMBL/GenBank/DDBJ databases">
        <title>The Genome Sequence of Spizellomyces punctatus strain DAOM BR117.</title>
        <authorList>
            <consortium name="The Broad Institute Genome Sequencing Platform"/>
            <person name="Russ C."/>
            <person name="Cuomo C."/>
            <person name="Shea T."/>
            <person name="Young S.K."/>
            <person name="Zeng Q."/>
            <person name="Koehrsen M."/>
            <person name="Haas B."/>
            <person name="Borodovsky M."/>
            <person name="Guigo R."/>
            <person name="Alvarado L."/>
            <person name="Berlin A."/>
            <person name="Bochicchio J."/>
            <person name="Borenstein D."/>
            <person name="Chapman S."/>
            <person name="Chen Z."/>
            <person name="Engels R."/>
            <person name="Freedman E."/>
            <person name="Gellesch M."/>
            <person name="Goldberg J."/>
            <person name="Griggs A."/>
            <person name="Gujja S."/>
            <person name="Heiman D."/>
            <person name="Hepburn T."/>
            <person name="Howarth C."/>
            <person name="Jen D."/>
            <person name="Larson L."/>
            <person name="Lewis B."/>
            <person name="Mehta T."/>
            <person name="Park D."/>
            <person name="Pearson M."/>
            <person name="Roberts A."/>
            <person name="Saif S."/>
            <person name="Shenoy N."/>
            <person name="Sisk P."/>
            <person name="Stolte C."/>
            <person name="Sykes S."/>
            <person name="Thomson T."/>
            <person name="Walk T."/>
            <person name="White J."/>
            <person name="Yandava C."/>
            <person name="Burger G."/>
            <person name="Gray M.W."/>
            <person name="Holland P.W.H."/>
            <person name="King N."/>
            <person name="Lang F.B.F."/>
            <person name="Roger A.J."/>
            <person name="Ruiz-Trillo I."/>
            <person name="Lander E."/>
            <person name="Nusbaum C."/>
        </authorList>
    </citation>
    <scope>NUCLEOTIDE SEQUENCE [LARGE SCALE GENOMIC DNA]</scope>
    <source>
        <strain evidence="5 6">DAOM BR117</strain>
    </source>
</reference>
<dbReference type="FunCoup" id="A0A0L0H8F2">
    <property type="interactions" value="2"/>
</dbReference>
<feature type="region of interest" description="Disordered" evidence="4">
    <location>
        <begin position="33"/>
        <end position="54"/>
    </location>
</feature>
<dbReference type="Gene3D" id="3.40.50.720">
    <property type="entry name" value="NAD(P)-binding Rossmann-like Domain"/>
    <property type="match status" value="1"/>
</dbReference>
<keyword evidence="2" id="KW-0521">NADP</keyword>
<evidence type="ECO:0000313" key="5">
    <source>
        <dbReference type="EMBL" id="KNC97805.1"/>
    </source>
</evidence>
<sequence>MAYYRLQYRQTFYLLRNFKRFYFAAPKIHRMPTPTYPQPGQIPPQTQTHAPQPGLQHEMTPRPIDTGLEGDGLEEYKGIGKLKDKVAIVTGGDSGIGRAVSIMFAREGADVAVVYLPKEQKDAEVTRRAVEEAGRKCLLIPKDVSREQDCVSLVQTTIDTFGHLDILVNNAAVQHMKESITELSTDQLDQTFKTNIYSMFWITREALKHMRTGSAVINTTSVTAYKGSPHLLDYSATKGAIVSFTRSLALQLAPKGIRVNAVAPGPIWTPLQPASRPEDNVESFQEKVPPLGRVGQPAEVGPSYVFLASKEASYYTGQVLHPNGGYIING</sequence>
<dbReference type="AlphaFoldDB" id="A0A0L0H8F2"/>
<accession>A0A0L0H8F2</accession>
<dbReference type="Pfam" id="PF13561">
    <property type="entry name" value="adh_short_C2"/>
    <property type="match status" value="1"/>
</dbReference>